<keyword evidence="2" id="KW-1185">Reference proteome</keyword>
<dbReference type="Pfam" id="PF04672">
    <property type="entry name" value="Methyltransf_19"/>
    <property type="match status" value="1"/>
</dbReference>
<evidence type="ECO:0008006" key="3">
    <source>
        <dbReference type="Google" id="ProtNLM"/>
    </source>
</evidence>
<reference evidence="1" key="1">
    <citation type="submission" date="2021-01" db="EMBL/GenBank/DDBJ databases">
        <title>Whole genome shotgun sequence of Sphaerisporangium rufum NBRC 109079.</title>
        <authorList>
            <person name="Komaki H."/>
            <person name="Tamura T."/>
        </authorList>
    </citation>
    <scope>NUCLEOTIDE SEQUENCE</scope>
    <source>
        <strain evidence="1">NBRC 109079</strain>
    </source>
</reference>
<sequence length="271" mass="30419">MSEEPRRPRRGLDTSVPNAARMHDYLLGGKDNFAADREAAEAVLAIAPEVRAMAAETHAFQGRVLRYLLAEGMRQFLVLGVGLPSRHDSYDEVRAADPDARLVYAARDAVVLSHARALLAGHPGTAVVEGDVLHPAELMADHELRRVLDPARPVAVLVPGALNFIPEEDEPVKRIAELRDMLPAGSHLVLVHALFDVRPEVFAPILEIYKRTFKHTESARRTREQVLRFFDGWELIEPGLVWVRQWRPDSPWAVRHPEQVWMAGAVGRKRD</sequence>
<name>A0A919V329_9ACTN</name>
<dbReference type="AlphaFoldDB" id="A0A919V329"/>
<dbReference type="RefSeq" id="WP_203982535.1">
    <property type="nucleotide sequence ID" value="NZ_BOOU01000013.1"/>
</dbReference>
<dbReference type="Gene3D" id="3.40.50.150">
    <property type="entry name" value="Vaccinia Virus protein VP39"/>
    <property type="match status" value="1"/>
</dbReference>
<dbReference type="EMBL" id="BOOU01000013">
    <property type="protein sequence ID" value="GII75885.1"/>
    <property type="molecule type" value="Genomic_DNA"/>
</dbReference>
<dbReference type="Proteomes" id="UP000655287">
    <property type="component" value="Unassembled WGS sequence"/>
</dbReference>
<accession>A0A919V329</accession>
<dbReference type="InterPro" id="IPR006764">
    <property type="entry name" value="SAM_dep_MeTrfase_SAV2177_type"/>
</dbReference>
<evidence type="ECO:0000313" key="2">
    <source>
        <dbReference type="Proteomes" id="UP000655287"/>
    </source>
</evidence>
<evidence type="ECO:0000313" key="1">
    <source>
        <dbReference type="EMBL" id="GII75885.1"/>
    </source>
</evidence>
<dbReference type="PIRSF" id="PIRSF017393">
    <property type="entry name" value="MTase_SAV2177"/>
    <property type="match status" value="1"/>
</dbReference>
<proteinExistence type="predicted"/>
<dbReference type="SUPFAM" id="SSF53335">
    <property type="entry name" value="S-adenosyl-L-methionine-dependent methyltransferases"/>
    <property type="match status" value="1"/>
</dbReference>
<protein>
    <recommendedName>
        <fullName evidence="3">S-adenosyl methyltransferase</fullName>
    </recommendedName>
</protein>
<organism evidence="1 2">
    <name type="scientific">Sphaerisporangium rufum</name>
    <dbReference type="NCBI Taxonomy" id="1381558"/>
    <lineage>
        <taxon>Bacteria</taxon>
        <taxon>Bacillati</taxon>
        <taxon>Actinomycetota</taxon>
        <taxon>Actinomycetes</taxon>
        <taxon>Streptosporangiales</taxon>
        <taxon>Streptosporangiaceae</taxon>
        <taxon>Sphaerisporangium</taxon>
    </lineage>
</organism>
<gene>
    <name evidence="1" type="ORF">Sru01_08670</name>
</gene>
<dbReference type="InterPro" id="IPR029063">
    <property type="entry name" value="SAM-dependent_MTases_sf"/>
</dbReference>
<comment type="caution">
    <text evidence="1">The sequence shown here is derived from an EMBL/GenBank/DDBJ whole genome shotgun (WGS) entry which is preliminary data.</text>
</comment>